<protein>
    <submittedName>
        <fullName evidence="2">ABC transporter substrate-binding protein</fullName>
    </submittedName>
</protein>
<dbReference type="PROSITE" id="PS51257">
    <property type="entry name" value="PROKAR_LIPOPROTEIN"/>
    <property type="match status" value="1"/>
</dbReference>
<accession>A0A5M3WAJ4</accession>
<evidence type="ECO:0000256" key="1">
    <source>
        <dbReference type="SAM" id="SignalP"/>
    </source>
</evidence>
<gene>
    <name evidence="2" type="primary">cebE_2</name>
    <name evidence="2" type="ORF">Acor_62710</name>
</gene>
<dbReference type="PANTHER" id="PTHR43649:SF32">
    <property type="entry name" value="SUGAR BINDING SECRETED PROTEIN"/>
    <property type="match status" value="1"/>
</dbReference>
<dbReference type="Pfam" id="PF13416">
    <property type="entry name" value="SBP_bac_8"/>
    <property type="match status" value="1"/>
</dbReference>
<dbReference type="Proteomes" id="UP000334990">
    <property type="component" value="Unassembled WGS sequence"/>
</dbReference>
<dbReference type="OrthoDB" id="3226017at2"/>
<keyword evidence="3" id="KW-1185">Reference proteome</keyword>
<dbReference type="InterPro" id="IPR006059">
    <property type="entry name" value="SBP"/>
</dbReference>
<keyword evidence="1" id="KW-0732">Signal</keyword>
<evidence type="ECO:0000313" key="3">
    <source>
        <dbReference type="Proteomes" id="UP000334990"/>
    </source>
</evidence>
<dbReference type="SUPFAM" id="SSF53850">
    <property type="entry name" value="Periplasmic binding protein-like II"/>
    <property type="match status" value="1"/>
</dbReference>
<sequence length="432" mass="46050">MFTLPRRRVTRLVVPLIAASVLAACGGEAPAPSGGASASAPAENITLTVALFSDFHFAPLYEAFKKIHPNVTITERRSQFNDHHNNLVTQLATGAGAADVVAVEGGFITTFQQVPDKFHNLADYGLSSRQSEYLDWKWQLGLSADGKTLLGLGTDVGGLAMCYRPDLFKKAGLPGDRESVSALWPTWDAYVETGKKFVAADVKGAAFTDGPGEHFRAMVEQAPVGFYDTSNNLVVATNPDVKKAFDMGVSMIQNKLSGKLTAFTPEWTTGIAKGTFATMVCPAWKTGVIKDQKPGEGTWDIASVPGGGGNQGGTHLMAPKQGKHPKEAAELINFLTSKESQLTLWKDASALPSLPSLYEDPAVSTFVNPYFGDAPIGKIFTDAAKALKPQHTGPKSGDVLLAMGNGLSRVELQNQAPEEAWAQAVSDAEKIK</sequence>
<dbReference type="PANTHER" id="PTHR43649">
    <property type="entry name" value="ARABINOSE-BINDING PROTEIN-RELATED"/>
    <property type="match status" value="1"/>
</dbReference>
<dbReference type="InterPro" id="IPR050490">
    <property type="entry name" value="Bact_solute-bd_prot1"/>
</dbReference>
<dbReference type="Gene3D" id="3.40.190.10">
    <property type="entry name" value="Periplasmic binding protein-like II"/>
    <property type="match status" value="1"/>
</dbReference>
<reference evidence="2 3" key="1">
    <citation type="submission" date="2019-10" db="EMBL/GenBank/DDBJ databases">
        <title>Whole genome shotgun sequence of Acrocarpospora corrugata NBRC 13972.</title>
        <authorList>
            <person name="Ichikawa N."/>
            <person name="Kimura A."/>
            <person name="Kitahashi Y."/>
            <person name="Komaki H."/>
            <person name="Oguchi A."/>
        </authorList>
    </citation>
    <scope>NUCLEOTIDE SEQUENCE [LARGE SCALE GENOMIC DNA]</scope>
    <source>
        <strain evidence="2 3">NBRC 13972</strain>
    </source>
</reference>
<feature type="chain" id="PRO_5024393289" evidence="1">
    <location>
        <begin position="24"/>
        <end position="432"/>
    </location>
</feature>
<name>A0A5M3WAJ4_9ACTN</name>
<dbReference type="AlphaFoldDB" id="A0A5M3WAJ4"/>
<evidence type="ECO:0000313" key="2">
    <source>
        <dbReference type="EMBL" id="GES04203.1"/>
    </source>
</evidence>
<proteinExistence type="predicted"/>
<organism evidence="2 3">
    <name type="scientific">Acrocarpospora corrugata</name>
    <dbReference type="NCBI Taxonomy" id="35763"/>
    <lineage>
        <taxon>Bacteria</taxon>
        <taxon>Bacillati</taxon>
        <taxon>Actinomycetota</taxon>
        <taxon>Actinomycetes</taxon>
        <taxon>Streptosporangiales</taxon>
        <taxon>Streptosporangiaceae</taxon>
        <taxon>Acrocarpospora</taxon>
    </lineage>
</organism>
<comment type="caution">
    <text evidence="2">The sequence shown here is derived from an EMBL/GenBank/DDBJ whole genome shotgun (WGS) entry which is preliminary data.</text>
</comment>
<feature type="signal peptide" evidence="1">
    <location>
        <begin position="1"/>
        <end position="23"/>
    </location>
</feature>
<dbReference type="EMBL" id="BLAD01000078">
    <property type="protein sequence ID" value="GES04203.1"/>
    <property type="molecule type" value="Genomic_DNA"/>
</dbReference>